<organism evidence="4">
    <name type="scientific">Spironucleus salmonicida</name>
    <dbReference type="NCBI Taxonomy" id="348837"/>
    <lineage>
        <taxon>Eukaryota</taxon>
        <taxon>Metamonada</taxon>
        <taxon>Diplomonadida</taxon>
        <taxon>Hexamitidae</taxon>
        <taxon>Hexamitinae</taxon>
        <taxon>Spironucleus</taxon>
    </lineage>
</organism>
<evidence type="ECO:0000313" key="6">
    <source>
        <dbReference type="Proteomes" id="UP000018208"/>
    </source>
</evidence>
<gene>
    <name evidence="4" type="ORF">SS50377_12270</name>
    <name evidence="5" type="ORF">SS50377_22997</name>
</gene>
<name>V6M2T7_9EUKA</name>
<sequence length="366" mass="40497">MLLMVLQSFKDNLPTEYDHTEAPVLLDFQPIFNIKYDDISNYTVYQLVFNIPIVGGLPEEFFAHPSRGVPIKIDNVGNLIRLSFNNGTDVHQIQYFGSSIKSKLNSLPAPAFNVLIYYRLDNANQVAWEKESVRLTIEYRAKNRLQPWLASKKLNQMSRLKAIDMAANDYESKVSPIYGDLSALTGAFATPFSRIDMLWVINDVHFTPQEAFDHWIDYYVFNSLMLSTAWYTSVGAGYVVQTPLGAHWVQIIQGYNCGLEDSFYYGEDLVLQPPYIITDDSNEGGSGNGNGDVNEGGSGDLTQDPTLKSGLSVAAIVGIVAAIVVLCLSVGGAIAFVVIRHKIVNASTKSPGIQDIETSNVFKDAE</sequence>
<reference evidence="5" key="2">
    <citation type="submission" date="2020-12" db="EMBL/GenBank/DDBJ databases">
        <title>New Spironucleus salmonicida genome in near-complete chromosomes.</title>
        <authorList>
            <person name="Xu F."/>
            <person name="Kurt Z."/>
            <person name="Jimenez-Gonzalez A."/>
            <person name="Astvaldsson A."/>
            <person name="Andersson J.O."/>
            <person name="Svard S.G."/>
        </authorList>
    </citation>
    <scope>NUCLEOTIDE SEQUENCE</scope>
    <source>
        <strain evidence="5">ATCC 50377</strain>
    </source>
</reference>
<evidence type="ECO:0000313" key="5">
    <source>
        <dbReference type="EMBL" id="KAH0575364.1"/>
    </source>
</evidence>
<proteinExistence type="predicted"/>
<keyword evidence="2" id="KW-0812">Transmembrane</keyword>
<evidence type="ECO:0000256" key="1">
    <source>
        <dbReference type="SAM" id="MobiDB-lite"/>
    </source>
</evidence>
<feature type="domain" description="SCP" evidence="3">
    <location>
        <begin position="138"/>
        <end position="251"/>
    </location>
</feature>
<dbReference type="InterPro" id="IPR014044">
    <property type="entry name" value="CAP_dom"/>
</dbReference>
<dbReference type="InterPro" id="IPR035940">
    <property type="entry name" value="CAP_sf"/>
</dbReference>
<keyword evidence="2" id="KW-1133">Transmembrane helix</keyword>
<accession>V6M2T7</accession>
<dbReference type="Pfam" id="PF00188">
    <property type="entry name" value="CAP"/>
    <property type="match status" value="1"/>
</dbReference>
<reference evidence="4 5" key="1">
    <citation type="journal article" date="2014" name="PLoS Genet.">
        <title>The Genome of Spironucleus salmonicida Highlights a Fish Pathogen Adapted to Fluctuating Environments.</title>
        <authorList>
            <person name="Xu F."/>
            <person name="Jerlstrom-Hultqvist J."/>
            <person name="Einarsson E."/>
            <person name="Astvaldsson A."/>
            <person name="Svard S.G."/>
            <person name="Andersson J.O."/>
        </authorList>
    </citation>
    <scope>NUCLEOTIDE SEQUENCE</scope>
    <source>
        <strain evidence="5">ATCC 50377</strain>
    </source>
</reference>
<evidence type="ECO:0000259" key="3">
    <source>
        <dbReference type="Pfam" id="PF00188"/>
    </source>
</evidence>
<dbReference type="EMBL" id="AUWU02000003">
    <property type="protein sequence ID" value="KAH0575364.1"/>
    <property type="molecule type" value="Genomic_DNA"/>
</dbReference>
<keyword evidence="6" id="KW-1185">Reference proteome</keyword>
<evidence type="ECO:0000256" key="2">
    <source>
        <dbReference type="SAM" id="Phobius"/>
    </source>
</evidence>
<dbReference type="AlphaFoldDB" id="V6M2T7"/>
<evidence type="ECO:0000313" key="4">
    <source>
        <dbReference type="EMBL" id="EST47579.1"/>
    </source>
</evidence>
<feature type="transmembrane region" description="Helical" evidence="2">
    <location>
        <begin position="313"/>
        <end position="339"/>
    </location>
</feature>
<feature type="compositionally biased region" description="Gly residues" evidence="1">
    <location>
        <begin position="284"/>
        <end position="299"/>
    </location>
</feature>
<feature type="region of interest" description="Disordered" evidence="1">
    <location>
        <begin position="281"/>
        <end position="301"/>
    </location>
</feature>
<keyword evidence="2" id="KW-0472">Membrane</keyword>
<dbReference type="Gene3D" id="3.40.33.10">
    <property type="entry name" value="CAP"/>
    <property type="match status" value="1"/>
</dbReference>
<dbReference type="EMBL" id="KI546038">
    <property type="protein sequence ID" value="EST47579.1"/>
    <property type="molecule type" value="Genomic_DNA"/>
</dbReference>
<protein>
    <submittedName>
        <fullName evidence="4">YkwD family and domain-containing protein</fullName>
    </submittedName>
</protein>
<dbReference type="Proteomes" id="UP000018208">
    <property type="component" value="Unassembled WGS sequence"/>
</dbReference>
<dbReference type="VEuPathDB" id="GiardiaDB:SS50377_22997"/>